<dbReference type="InterPro" id="IPR027417">
    <property type="entry name" value="P-loop_NTPase"/>
</dbReference>
<dbReference type="InterPro" id="IPR038718">
    <property type="entry name" value="SNF2-like_sf"/>
</dbReference>
<dbReference type="Gene3D" id="3.40.50.10810">
    <property type="entry name" value="Tandem AAA-ATPase domain"/>
    <property type="match status" value="1"/>
</dbReference>
<evidence type="ECO:0000259" key="3">
    <source>
        <dbReference type="PROSITE" id="PS51194"/>
    </source>
</evidence>
<dbReference type="KEGG" id="eaj:Q3M24_08430"/>
<dbReference type="PROSITE" id="PS51192">
    <property type="entry name" value="HELICASE_ATP_BIND_1"/>
    <property type="match status" value="1"/>
</dbReference>
<proteinExistence type="predicted"/>
<reference evidence="4" key="1">
    <citation type="journal article" date="2024" name="Syst. Appl. Microbiol.">
        <title>First single-strain enrichments of Electrothrix cable bacteria, description of E. aestuarii sp. nov. and E. rattekaaiensis sp. nov., and proposal of a cable bacteria taxonomy following the rules of the SeqCode.</title>
        <authorList>
            <person name="Plum-Jensen L.E."/>
            <person name="Schramm A."/>
            <person name="Marshall I.P.G."/>
        </authorList>
    </citation>
    <scope>NUCLEOTIDE SEQUENCE</scope>
    <source>
        <strain evidence="4">Rat1</strain>
    </source>
</reference>
<dbReference type="InterPro" id="IPR001650">
    <property type="entry name" value="Helicase_C-like"/>
</dbReference>
<keyword evidence="4" id="KW-0347">Helicase</keyword>
<dbReference type="GO" id="GO:0016787">
    <property type="term" value="F:hydrolase activity"/>
    <property type="evidence" value="ECO:0007669"/>
    <property type="project" value="UniProtKB-KW"/>
</dbReference>
<dbReference type="GO" id="GO:0005524">
    <property type="term" value="F:ATP binding"/>
    <property type="evidence" value="ECO:0007669"/>
    <property type="project" value="InterPro"/>
</dbReference>
<dbReference type="InterPro" id="IPR000330">
    <property type="entry name" value="SNF2_N"/>
</dbReference>
<dbReference type="PANTHER" id="PTHR10799">
    <property type="entry name" value="SNF2/RAD54 HELICASE FAMILY"/>
    <property type="match status" value="1"/>
</dbReference>
<protein>
    <submittedName>
        <fullName evidence="4">DEAD/DEAH box helicase</fullName>
        <ecNumber evidence="4">3.6.4.-</ecNumber>
    </submittedName>
</protein>
<organism evidence="4">
    <name type="scientific">Candidatus Electrothrix aestuarii</name>
    <dbReference type="NCBI Taxonomy" id="3062594"/>
    <lineage>
        <taxon>Bacteria</taxon>
        <taxon>Pseudomonadati</taxon>
        <taxon>Thermodesulfobacteriota</taxon>
        <taxon>Desulfobulbia</taxon>
        <taxon>Desulfobulbales</taxon>
        <taxon>Desulfobulbaceae</taxon>
        <taxon>Candidatus Electrothrix</taxon>
    </lineage>
</organism>
<feature type="domain" description="Helicase C-terminal" evidence="3">
    <location>
        <begin position="1226"/>
        <end position="1391"/>
    </location>
</feature>
<name>A0AAU8LYW0_9BACT</name>
<dbReference type="EMBL" id="CP159373">
    <property type="protein sequence ID" value="XCN74755.1"/>
    <property type="molecule type" value="Genomic_DNA"/>
</dbReference>
<keyword evidence="4" id="KW-0547">Nucleotide-binding</keyword>
<reference evidence="4" key="2">
    <citation type="submission" date="2024-06" db="EMBL/GenBank/DDBJ databases">
        <authorList>
            <person name="Plum-Jensen L.E."/>
            <person name="Schramm A."/>
            <person name="Marshall I.P.G."/>
        </authorList>
    </citation>
    <scope>NUCLEOTIDE SEQUENCE</scope>
    <source>
        <strain evidence="4">Rat1</strain>
    </source>
</reference>
<dbReference type="GO" id="GO:0004386">
    <property type="term" value="F:helicase activity"/>
    <property type="evidence" value="ECO:0007669"/>
    <property type="project" value="UniProtKB-KW"/>
</dbReference>
<dbReference type="InterPro" id="IPR049730">
    <property type="entry name" value="SNF2/RAD54-like_C"/>
</dbReference>
<keyword evidence="1 4" id="KW-0378">Hydrolase</keyword>
<dbReference type="SMART" id="SM00487">
    <property type="entry name" value="DEXDc"/>
    <property type="match status" value="1"/>
</dbReference>
<evidence type="ECO:0000259" key="2">
    <source>
        <dbReference type="PROSITE" id="PS51192"/>
    </source>
</evidence>
<evidence type="ECO:0000256" key="1">
    <source>
        <dbReference type="ARBA" id="ARBA00022801"/>
    </source>
</evidence>
<dbReference type="CDD" id="cd18793">
    <property type="entry name" value="SF2_C_SNF"/>
    <property type="match status" value="1"/>
</dbReference>
<dbReference type="Gene3D" id="3.40.50.300">
    <property type="entry name" value="P-loop containing nucleotide triphosphate hydrolases"/>
    <property type="match status" value="1"/>
</dbReference>
<dbReference type="EC" id="3.6.4.-" evidence="4"/>
<accession>A0AAU8LYW0</accession>
<gene>
    <name evidence="4" type="ORF">Q3M24_08430</name>
</gene>
<keyword evidence="4" id="KW-0067">ATP-binding</keyword>
<dbReference type="InterPro" id="IPR014001">
    <property type="entry name" value="Helicase_ATP-bd"/>
</dbReference>
<dbReference type="SUPFAM" id="SSF52540">
    <property type="entry name" value="P-loop containing nucleoside triphosphate hydrolases"/>
    <property type="match status" value="2"/>
</dbReference>
<dbReference type="CDD" id="cd18012">
    <property type="entry name" value="DEXQc_arch_SWI2_SNF2"/>
    <property type="match status" value="1"/>
</dbReference>
<feature type="domain" description="Helicase ATP-binding" evidence="2">
    <location>
        <begin position="951"/>
        <end position="1108"/>
    </location>
</feature>
<dbReference type="Pfam" id="PF00176">
    <property type="entry name" value="SNF2-rel_dom"/>
    <property type="match status" value="1"/>
</dbReference>
<sequence>MSVPNSTKEQLPPVQTLPLFEQFILQFISIVYEPVSTTFLGNCLAETDISIPEVHRLTSNELESTINGLRKQGYLNELNQCPPHLAEQLTRQAVTEGRFADLAALIEKNAPVSYLYGKWATRCQRALRQFRIGLYSEDFDKVDEAVTFLEQHGREHIGPEPPSVRVIARHFDAEWFGGLPGFQQFFLLNTIIKYAMDTASHFPAVIAYLEDEEGMTLSEDERVPFHRMLAGYYLLQGNFSKLETLLQDRADAFQGSGFAGTLAFLQGEVNKALELFEQDLVQLNKYAGPEGTFFFNITGLFCIFSLLIRNTEKDRILIRRSVALVLERCKGCSEEVPFRFLDAYVRSVDGTLPDMRVLTDQLKADERGISSLIAVLALYWMGVEIPEEFRTELLSLYQQAQENSFFWLAMESAELLSTLDSSQQDLAEATKKLRKKHSCTSIVHIVSTDTTSWKQSLQDLITVTSRSQKPEKTSRLVWLVHFDGENLQLSAKEQRRKGAGKWSKGRGIGLNRLMQPEDFDFLTEQDTKICAALRQVGDVNSRNGGCEFEMDEALPALIGHPYVFLEKSGSIPVEIVAGEPELMVEEKDEHLFIHFLQDIGEGKVAVWPETPTRFRIMEISDEHRRVAEIINRDEMQSEGIPISASAQMLDVIGNVASFMTVHSSINVGTAKQGVQVVEADSTIHLHIIPYGSGFRLEMFVQPFSRRGPYLKPGAGVANLMAEVNSRRMQTRRNLLLEEEKAREVEESCPILDLAVDLEQENDREWHMLDPEECLQALLELEEIRDRVVLEWPEGEKLAVRRRAGVNQLNLNIRTSQQNWFALSGHVKVDQDEVIDLKSLLDKIRESHSRFIPLGKGQFLALTQEFRDRLEDLIQFGDAKGTKDTGDDEIQVHPLAALALEDLTQQANTEADEGWREQLKRINYVQNFVPEVPSTLQAELRDYQAEGYIWMARLAHLGVGGCLADDMGLGKTLQSIAVILDRAENGPSLVIAPTSVCLNWEQEVARFAPTLTLKTLSGMDDRKAIVQNLGKRDILITSYTLLQQEVDLLETISWQTVVLDEAQSIKNAATKRSKASMRLRAKFRLITTGTPIENHLGELWNLFNFINRGLLGTYKQFNSRFGIPIEKHQDQAARRQLKKLIRPFMLRRIKSEVLDELPPRTEITLRVEMKKSEMQFYEAIRQQAIENIESNGQKSGRHLQILAEIMRLRRACCNPKLIDENSKISSSKLQVFAEVVEELLESRHKALVFSQFTGHLALIREHLDKEGISYQYLDGTTPAKERIKRVDAFQAGEGDLFLISLKAGGLGLNLTAADYVIHMDPWWNPAVEDQAADRAHRIGQKRPVTVYRLVTTDTIEEKIVQLHHEKRNLANSLLEGTDAGARISADELLELIRGS</sequence>
<dbReference type="PROSITE" id="PS51194">
    <property type="entry name" value="HELICASE_CTER"/>
    <property type="match status" value="1"/>
</dbReference>
<evidence type="ECO:0000313" key="4">
    <source>
        <dbReference type="EMBL" id="XCN74755.1"/>
    </source>
</evidence>
<dbReference type="Pfam" id="PF00271">
    <property type="entry name" value="Helicase_C"/>
    <property type="match status" value="1"/>
</dbReference>
<dbReference type="SMART" id="SM00490">
    <property type="entry name" value="HELICc"/>
    <property type="match status" value="1"/>
</dbReference>